<feature type="region of interest" description="Disordered" evidence="1">
    <location>
        <begin position="1"/>
        <end position="47"/>
    </location>
</feature>
<dbReference type="Proteomes" id="UP000324705">
    <property type="component" value="Chromosome 5B"/>
</dbReference>
<accession>A0A9R0X2I2</accession>
<keyword evidence="3" id="KW-1185">Reference proteome</keyword>
<dbReference type="EMBL" id="LT934120">
    <property type="protein sequence ID" value="VAI28862.1"/>
    <property type="molecule type" value="Genomic_DNA"/>
</dbReference>
<sequence length="109" mass="11228">MASRGGYDGGSATGGKIRRRPPSRVAAASPYARPAAPTHPASRGGEGSGWLARLISGGASRLLSSVFRKPPPQLAAPTLSEPELVDAPCSPLPPPLGWCLVDLFACILR</sequence>
<dbReference type="AlphaFoldDB" id="A0A9R0X2I2"/>
<reference evidence="2 3" key="1">
    <citation type="submission" date="2017-09" db="EMBL/GenBank/DDBJ databases">
        <authorList>
            <consortium name="International Durum Wheat Genome Sequencing Consortium (IDWGSC)"/>
            <person name="Milanesi L."/>
        </authorList>
    </citation>
    <scope>NUCLEOTIDE SEQUENCE [LARGE SCALE GENOMIC DNA]</scope>
    <source>
        <strain evidence="3">cv. Svevo</strain>
    </source>
</reference>
<evidence type="ECO:0000256" key="1">
    <source>
        <dbReference type="SAM" id="MobiDB-lite"/>
    </source>
</evidence>
<dbReference type="GO" id="GO:0071763">
    <property type="term" value="P:nuclear membrane organization"/>
    <property type="evidence" value="ECO:0007669"/>
    <property type="project" value="TreeGrafter"/>
</dbReference>
<feature type="compositionally biased region" description="Low complexity" evidence="1">
    <location>
        <begin position="23"/>
        <end position="36"/>
    </location>
</feature>
<dbReference type="PANTHER" id="PTHR33416">
    <property type="entry name" value="NUCLEAR PORE COMPLEX PROTEIN NUP1"/>
    <property type="match status" value="1"/>
</dbReference>
<name>A0A9R0X2I2_TRITD</name>
<evidence type="ECO:0000313" key="3">
    <source>
        <dbReference type="Proteomes" id="UP000324705"/>
    </source>
</evidence>
<dbReference type="Gramene" id="TRITD5Bv1G055250.1">
    <property type="protein sequence ID" value="TRITD5Bv1G055250.1"/>
    <property type="gene ID" value="TRITD5Bv1G055250"/>
</dbReference>
<dbReference type="GO" id="GO:0005635">
    <property type="term" value="C:nuclear envelope"/>
    <property type="evidence" value="ECO:0007669"/>
    <property type="project" value="TreeGrafter"/>
</dbReference>
<gene>
    <name evidence="2" type="ORF">TRITD_5Bv1G055250</name>
</gene>
<organism evidence="2 3">
    <name type="scientific">Triticum turgidum subsp. durum</name>
    <name type="common">Durum wheat</name>
    <name type="synonym">Triticum durum</name>
    <dbReference type="NCBI Taxonomy" id="4567"/>
    <lineage>
        <taxon>Eukaryota</taxon>
        <taxon>Viridiplantae</taxon>
        <taxon>Streptophyta</taxon>
        <taxon>Embryophyta</taxon>
        <taxon>Tracheophyta</taxon>
        <taxon>Spermatophyta</taxon>
        <taxon>Magnoliopsida</taxon>
        <taxon>Liliopsida</taxon>
        <taxon>Poales</taxon>
        <taxon>Poaceae</taxon>
        <taxon>BOP clade</taxon>
        <taxon>Pooideae</taxon>
        <taxon>Triticodae</taxon>
        <taxon>Triticeae</taxon>
        <taxon>Triticinae</taxon>
        <taxon>Triticum</taxon>
    </lineage>
</organism>
<evidence type="ECO:0000313" key="2">
    <source>
        <dbReference type="EMBL" id="VAI28862.1"/>
    </source>
</evidence>
<feature type="compositionally biased region" description="Gly residues" evidence="1">
    <location>
        <begin position="1"/>
        <end position="13"/>
    </location>
</feature>
<protein>
    <submittedName>
        <fullName evidence="2">Uncharacterized protein</fullName>
    </submittedName>
</protein>
<proteinExistence type="predicted"/>
<dbReference type="PANTHER" id="PTHR33416:SF16">
    <property type="entry name" value="NUCLEAR PORE COMPLEX PROTEIN NUP1"/>
    <property type="match status" value="1"/>
</dbReference>